<feature type="domain" description="Sodium symporter small subunit" evidence="2">
    <location>
        <begin position="7"/>
        <end position="81"/>
    </location>
</feature>
<accession>A0A840S766</accession>
<name>A0A840S766_9BURK</name>
<evidence type="ECO:0000313" key="4">
    <source>
        <dbReference type="Proteomes" id="UP000554837"/>
    </source>
</evidence>
<dbReference type="AlphaFoldDB" id="A0A840S766"/>
<feature type="transmembrane region" description="Helical" evidence="1">
    <location>
        <begin position="48"/>
        <end position="69"/>
    </location>
</feature>
<dbReference type="Proteomes" id="UP000554837">
    <property type="component" value="Unassembled WGS sequence"/>
</dbReference>
<dbReference type="EMBL" id="JACHHO010000002">
    <property type="protein sequence ID" value="MBB5204300.1"/>
    <property type="molecule type" value="Genomic_DNA"/>
</dbReference>
<keyword evidence="1" id="KW-0472">Membrane</keyword>
<sequence length="85" mass="10055">MQLSDTHRQYWQKNLRITAVLLAIWFVVTYGVAFYARELSFTFFGWPFSFWMASQGALIIYVLIIWFYASYMNKLDIEHGVAEGD</sequence>
<evidence type="ECO:0000313" key="3">
    <source>
        <dbReference type="EMBL" id="MBB5204300.1"/>
    </source>
</evidence>
<dbReference type="Pfam" id="PF13937">
    <property type="entry name" value="DUF4212"/>
    <property type="match status" value="1"/>
</dbReference>
<feature type="transmembrane region" description="Helical" evidence="1">
    <location>
        <begin position="17"/>
        <end position="36"/>
    </location>
</feature>
<dbReference type="OrthoDB" id="9797746at2"/>
<evidence type="ECO:0000259" key="2">
    <source>
        <dbReference type="Pfam" id="PF13937"/>
    </source>
</evidence>
<evidence type="ECO:0000256" key="1">
    <source>
        <dbReference type="SAM" id="Phobius"/>
    </source>
</evidence>
<dbReference type="InterPro" id="IPR019886">
    <property type="entry name" value="Na_symporter_ssu"/>
</dbReference>
<comment type="caution">
    <text evidence="3">The sequence shown here is derived from an EMBL/GenBank/DDBJ whole genome shotgun (WGS) entry which is preliminary data.</text>
</comment>
<gene>
    <name evidence="3" type="ORF">HNQ51_001614</name>
</gene>
<organism evidence="3 4">
    <name type="scientific">Inhella inkyongensis</name>
    <dbReference type="NCBI Taxonomy" id="392593"/>
    <lineage>
        <taxon>Bacteria</taxon>
        <taxon>Pseudomonadati</taxon>
        <taxon>Pseudomonadota</taxon>
        <taxon>Betaproteobacteria</taxon>
        <taxon>Burkholderiales</taxon>
        <taxon>Sphaerotilaceae</taxon>
        <taxon>Inhella</taxon>
    </lineage>
</organism>
<dbReference type="RefSeq" id="WP_138856008.1">
    <property type="nucleotide sequence ID" value="NZ_CP040709.1"/>
</dbReference>
<dbReference type="NCBIfam" id="TIGR03647">
    <property type="entry name" value="Na_symport_sm"/>
    <property type="match status" value="1"/>
</dbReference>
<keyword evidence="1" id="KW-1133">Transmembrane helix</keyword>
<keyword evidence="4" id="KW-1185">Reference proteome</keyword>
<proteinExistence type="predicted"/>
<protein>
    <submittedName>
        <fullName evidence="3">Putative solute:sodium symporter small subunit</fullName>
    </submittedName>
</protein>
<keyword evidence="1" id="KW-0812">Transmembrane</keyword>
<reference evidence="3 4" key="1">
    <citation type="submission" date="2020-08" db="EMBL/GenBank/DDBJ databases">
        <title>Genomic Encyclopedia of Type Strains, Phase IV (KMG-IV): sequencing the most valuable type-strain genomes for metagenomic binning, comparative biology and taxonomic classification.</title>
        <authorList>
            <person name="Goeker M."/>
        </authorList>
    </citation>
    <scope>NUCLEOTIDE SEQUENCE [LARGE SCALE GENOMIC DNA]</scope>
    <source>
        <strain evidence="3 4">DSM 23958</strain>
    </source>
</reference>